<organism evidence="6 7">
    <name type="scientific">Astyanax mexicanus</name>
    <name type="common">Blind cave fish</name>
    <name type="synonym">Astyanax fasciatus mexicanus</name>
    <dbReference type="NCBI Taxonomy" id="7994"/>
    <lineage>
        <taxon>Eukaryota</taxon>
        <taxon>Metazoa</taxon>
        <taxon>Chordata</taxon>
        <taxon>Craniata</taxon>
        <taxon>Vertebrata</taxon>
        <taxon>Euteleostomi</taxon>
        <taxon>Actinopterygii</taxon>
        <taxon>Neopterygii</taxon>
        <taxon>Teleostei</taxon>
        <taxon>Ostariophysi</taxon>
        <taxon>Characiformes</taxon>
        <taxon>Characoidei</taxon>
        <taxon>Acestrorhamphidae</taxon>
        <taxon>Acestrorhamphinae</taxon>
        <taxon>Astyanax</taxon>
    </lineage>
</organism>
<evidence type="ECO:0000313" key="6">
    <source>
        <dbReference type="EMBL" id="KAG9268052.1"/>
    </source>
</evidence>
<evidence type="ECO:0000313" key="7">
    <source>
        <dbReference type="Proteomes" id="UP000752171"/>
    </source>
</evidence>
<proteinExistence type="predicted"/>
<comment type="caution">
    <text evidence="6">The sequence shown here is derived from an EMBL/GenBank/DDBJ whole genome shotgun (WGS) entry which is preliminary data.</text>
</comment>
<dbReference type="SMART" id="SM00449">
    <property type="entry name" value="SPRY"/>
    <property type="match status" value="1"/>
</dbReference>
<reference evidence="6 7" key="1">
    <citation type="submission" date="2021-07" db="EMBL/GenBank/DDBJ databases">
        <authorList>
            <person name="Imarazene B."/>
            <person name="Zahm M."/>
            <person name="Klopp C."/>
            <person name="Cabau C."/>
            <person name="Beille S."/>
            <person name="Jouanno E."/>
            <person name="Castinel A."/>
            <person name="Lluch J."/>
            <person name="Gil L."/>
            <person name="Kuchtly C."/>
            <person name="Lopez Roques C."/>
            <person name="Donnadieu C."/>
            <person name="Parrinello H."/>
            <person name="Journot L."/>
            <person name="Du K."/>
            <person name="Schartl M."/>
            <person name="Retaux S."/>
            <person name="Guiguen Y."/>
        </authorList>
    </citation>
    <scope>NUCLEOTIDE SEQUENCE [LARGE SCALE GENOMIC DNA]</scope>
    <source>
        <strain evidence="6">Pach_M1</strain>
        <tissue evidence="6">Testis</tissue>
    </source>
</reference>
<keyword evidence="1" id="KW-0479">Metal-binding</keyword>
<name>A0A8T2LDK9_ASTMX</name>
<dbReference type="PRINTS" id="PR01407">
    <property type="entry name" value="BUTYPHLNCDUF"/>
</dbReference>
<dbReference type="InterPro" id="IPR013320">
    <property type="entry name" value="ConA-like_dom_sf"/>
</dbReference>
<feature type="region of interest" description="Disordered" evidence="4">
    <location>
        <begin position="1"/>
        <end position="43"/>
    </location>
</feature>
<dbReference type="EMBL" id="JAICCE010000015">
    <property type="protein sequence ID" value="KAG9268052.1"/>
    <property type="molecule type" value="Genomic_DNA"/>
</dbReference>
<dbReference type="InterPro" id="IPR003877">
    <property type="entry name" value="SPRY_dom"/>
</dbReference>
<dbReference type="InterPro" id="IPR043136">
    <property type="entry name" value="B30.2/SPRY_sf"/>
</dbReference>
<keyword evidence="3" id="KW-0862">Zinc</keyword>
<evidence type="ECO:0000259" key="5">
    <source>
        <dbReference type="PROSITE" id="PS50188"/>
    </source>
</evidence>
<dbReference type="PROSITE" id="PS50188">
    <property type="entry name" value="B302_SPRY"/>
    <property type="match status" value="1"/>
</dbReference>
<feature type="compositionally biased region" description="Polar residues" evidence="4">
    <location>
        <begin position="146"/>
        <end position="161"/>
    </location>
</feature>
<evidence type="ECO:0000256" key="4">
    <source>
        <dbReference type="SAM" id="MobiDB-lite"/>
    </source>
</evidence>
<dbReference type="Gene3D" id="2.60.120.920">
    <property type="match status" value="1"/>
</dbReference>
<dbReference type="PANTHER" id="PTHR25465">
    <property type="entry name" value="B-BOX DOMAIN CONTAINING"/>
    <property type="match status" value="1"/>
</dbReference>
<keyword evidence="6" id="KW-0436">Ligase</keyword>
<feature type="domain" description="B30.2/SPRY" evidence="5">
    <location>
        <begin position="190"/>
        <end position="402"/>
    </location>
</feature>
<dbReference type="InterPro" id="IPR051051">
    <property type="entry name" value="E3_ubiq-ligase_TRIM/RNF"/>
</dbReference>
<dbReference type="AlphaFoldDB" id="A0A8T2LDK9"/>
<dbReference type="Proteomes" id="UP000752171">
    <property type="component" value="Unassembled WGS sequence"/>
</dbReference>
<dbReference type="GO" id="GO:0016874">
    <property type="term" value="F:ligase activity"/>
    <property type="evidence" value="ECO:0007669"/>
    <property type="project" value="UniProtKB-KW"/>
</dbReference>
<evidence type="ECO:0000256" key="1">
    <source>
        <dbReference type="ARBA" id="ARBA00022723"/>
    </source>
</evidence>
<gene>
    <name evidence="6" type="primary">XNF7.L</name>
    <name evidence="6" type="ORF">AMEX_G18945</name>
</gene>
<keyword evidence="2" id="KW-0863">Zinc-finger</keyword>
<dbReference type="PANTHER" id="PTHR25465:SF5">
    <property type="entry name" value="E3 UBIQUITIN_ISG15 LIGASE TRIM25-RELATED"/>
    <property type="match status" value="1"/>
</dbReference>
<dbReference type="Pfam" id="PF00622">
    <property type="entry name" value="SPRY"/>
    <property type="match status" value="1"/>
</dbReference>
<feature type="region of interest" description="Disordered" evidence="4">
    <location>
        <begin position="145"/>
        <end position="164"/>
    </location>
</feature>
<dbReference type="InterPro" id="IPR003879">
    <property type="entry name" value="Butyrophylin_SPRY"/>
</dbReference>
<dbReference type="InterPro" id="IPR001870">
    <property type="entry name" value="B30.2/SPRY"/>
</dbReference>
<sequence length="402" mass="45349">MAENDGTAHTAPGPDLLSSAPVTQPFPRSPKTQRKAAAATAEYTQEQLSGLLEELENDSRKTEARMASLKKRHANLTVSAGDIEQQVRERFDGMRLALEKDEQAVLAMLEQDHRENSSKLTRFLQDWTQHHRLVRKHIGSIRKLQENSSDSNQPVRMNENSCQKKPDAAEEAIKLNEEKFQKLMKALGKISKELEAQLQRKRLLLDSTGVVIDRTTSHRQIKVSPRGHVLHISAEDSSAPHHPQQFDQVYCALGSVPITAGQHYWEVDVHCCSDWAVGVAYGSLNRKGQDKSTKLGRNRMSWCLEFKDGHLSAWHNDRHVALSGRAGRGAPDRVGVYVNYQKGRVVFYDAETVKVLQEFSAASTAVFERAYHQFTEPLFPAFRFFKARDGQSVSDHIEICDL</sequence>
<dbReference type="SUPFAM" id="SSF49899">
    <property type="entry name" value="Concanavalin A-like lectins/glucanases"/>
    <property type="match status" value="1"/>
</dbReference>
<protein>
    <submittedName>
        <fullName evidence="6">E3 ubiquitin/ISG15 ligase TRIM25-like</fullName>
    </submittedName>
</protein>
<evidence type="ECO:0000256" key="3">
    <source>
        <dbReference type="ARBA" id="ARBA00022833"/>
    </source>
</evidence>
<dbReference type="GO" id="GO:0008270">
    <property type="term" value="F:zinc ion binding"/>
    <property type="evidence" value="ECO:0007669"/>
    <property type="project" value="UniProtKB-KW"/>
</dbReference>
<accession>A0A8T2LDK9</accession>
<evidence type="ECO:0000256" key="2">
    <source>
        <dbReference type="ARBA" id="ARBA00022771"/>
    </source>
</evidence>